<feature type="domain" description="Luciferase-like" evidence="3">
    <location>
        <begin position="12"/>
        <end position="310"/>
    </location>
</feature>
<dbReference type="SUPFAM" id="SSF51679">
    <property type="entry name" value="Bacterial luciferase-like"/>
    <property type="match status" value="1"/>
</dbReference>
<gene>
    <name evidence="4" type="ORF">JK363_11035</name>
</gene>
<feature type="compositionally biased region" description="Low complexity" evidence="2">
    <location>
        <begin position="344"/>
        <end position="358"/>
    </location>
</feature>
<accession>A0ABS1NB81</accession>
<evidence type="ECO:0000313" key="5">
    <source>
        <dbReference type="Proteomes" id="UP000634229"/>
    </source>
</evidence>
<sequence>MRVSSDRVRTTRFSVLDRSRTRQGRDRPRELRDTVRFARQVEALGYHRFWVSEHHSVPGVAGSAPTVLAAAVAGATTRIRVGTGGVMLPNHRPLVVAEQFGVLESLYPGRIDMGLGRSVGFTDGIRRALGADKDAAEDFGTRLTELLGYFTGDQRAHPQVHAHPAEGLTLPAFVLATGAGADVAAAAGLSLVIGDFRGEDTMLRAIERYRSGFRASVWSAEPYVIVSGNVAVAETTEEARRLLVPEAWAMAYSRTHGVFPPLTPPEEIEDLAMSGRMSEKERGFYERGLSGGLHGTEDEVAAALDGLIGRSGADEVLVTTSTYDRGAQLDSYRRLARLARLAGLTESSESSESAGSTSRHIRVTAD</sequence>
<feature type="region of interest" description="Disordered" evidence="2">
    <location>
        <begin position="344"/>
        <end position="366"/>
    </location>
</feature>
<dbReference type="PANTHER" id="PTHR30137:SF6">
    <property type="entry name" value="LUCIFERASE-LIKE MONOOXYGENASE"/>
    <property type="match status" value="1"/>
</dbReference>
<dbReference type="PANTHER" id="PTHR30137">
    <property type="entry name" value="LUCIFERASE-LIKE MONOOXYGENASE"/>
    <property type="match status" value="1"/>
</dbReference>
<dbReference type="Gene3D" id="3.20.20.30">
    <property type="entry name" value="Luciferase-like domain"/>
    <property type="match status" value="1"/>
</dbReference>
<comment type="similarity">
    <text evidence="1">To bacterial alkanal monooxygenase alpha and beta chains.</text>
</comment>
<organism evidence="4 5">
    <name type="scientific">Streptomyces coffeae</name>
    <dbReference type="NCBI Taxonomy" id="621382"/>
    <lineage>
        <taxon>Bacteria</taxon>
        <taxon>Bacillati</taxon>
        <taxon>Actinomycetota</taxon>
        <taxon>Actinomycetes</taxon>
        <taxon>Kitasatosporales</taxon>
        <taxon>Streptomycetaceae</taxon>
        <taxon>Streptomyces</taxon>
    </lineage>
</organism>
<evidence type="ECO:0000256" key="1">
    <source>
        <dbReference type="ARBA" id="ARBA00007789"/>
    </source>
</evidence>
<evidence type="ECO:0000259" key="3">
    <source>
        <dbReference type="Pfam" id="PF00296"/>
    </source>
</evidence>
<dbReference type="InterPro" id="IPR019949">
    <property type="entry name" value="CmoO-like"/>
</dbReference>
<feature type="region of interest" description="Disordered" evidence="2">
    <location>
        <begin position="1"/>
        <end position="28"/>
    </location>
</feature>
<evidence type="ECO:0000313" key="4">
    <source>
        <dbReference type="EMBL" id="MBL1097200.1"/>
    </source>
</evidence>
<dbReference type="InterPro" id="IPR050766">
    <property type="entry name" value="Bact_Lucif_Oxidored"/>
</dbReference>
<reference evidence="4 5" key="1">
    <citation type="submission" date="2021-01" db="EMBL/GenBank/DDBJ databases">
        <title>WGS of actinomycetes isolated from Thailand.</title>
        <authorList>
            <person name="Thawai C."/>
        </authorList>
    </citation>
    <scope>NUCLEOTIDE SEQUENCE [LARGE SCALE GENOMIC DNA]</scope>
    <source>
        <strain evidence="4 5">CA1R205</strain>
    </source>
</reference>
<proteinExistence type="predicted"/>
<evidence type="ECO:0000256" key="2">
    <source>
        <dbReference type="SAM" id="MobiDB-lite"/>
    </source>
</evidence>
<dbReference type="Proteomes" id="UP000634229">
    <property type="component" value="Unassembled WGS sequence"/>
</dbReference>
<dbReference type="Pfam" id="PF00296">
    <property type="entry name" value="Bac_luciferase"/>
    <property type="match status" value="1"/>
</dbReference>
<comment type="caution">
    <text evidence="4">The sequence shown here is derived from an EMBL/GenBank/DDBJ whole genome shotgun (WGS) entry which is preliminary data.</text>
</comment>
<dbReference type="InterPro" id="IPR036661">
    <property type="entry name" value="Luciferase-like_sf"/>
</dbReference>
<protein>
    <submittedName>
        <fullName evidence="4">LLM class flavin-dependent oxidoreductase</fullName>
    </submittedName>
</protein>
<dbReference type="InterPro" id="IPR011251">
    <property type="entry name" value="Luciferase-like_dom"/>
</dbReference>
<dbReference type="RefSeq" id="WP_201874314.1">
    <property type="nucleotide sequence ID" value="NZ_JAERRF010000005.1"/>
</dbReference>
<name>A0ABS1NB81_9ACTN</name>
<dbReference type="EMBL" id="JAERRF010000005">
    <property type="protein sequence ID" value="MBL1097200.1"/>
    <property type="molecule type" value="Genomic_DNA"/>
</dbReference>
<dbReference type="NCBIfam" id="TIGR03558">
    <property type="entry name" value="oxido_grp_1"/>
    <property type="match status" value="1"/>
</dbReference>
<keyword evidence="5" id="KW-1185">Reference proteome</keyword>